<dbReference type="GO" id="GO:0000272">
    <property type="term" value="P:polysaccharide catabolic process"/>
    <property type="evidence" value="ECO:0007669"/>
    <property type="project" value="UniProtKB-KW"/>
</dbReference>
<keyword evidence="3 8" id="KW-0378">Hydrolase</keyword>
<proteinExistence type="predicted"/>
<dbReference type="PANTHER" id="PTHR45708">
    <property type="entry name" value="ENDOCHITINASE"/>
    <property type="match status" value="1"/>
</dbReference>
<dbReference type="GO" id="GO:0006032">
    <property type="term" value="P:chitin catabolic process"/>
    <property type="evidence" value="ECO:0007669"/>
    <property type="project" value="UniProtKB-KW"/>
</dbReference>
<dbReference type="InterPro" id="IPR050542">
    <property type="entry name" value="Glycosyl_Hydrlase18_Chitinase"/>
</dbReference>
<evidence type="ECO:0000256" key="3">
    <source>
        <dbReference type="ARBA" id="ARBA00022801"/>
    </source>
</evidence>
<dbReference type="Gene3D" id="3.20.20.80">
    <property type="entry name" value="Glycosidases"/>
    <property type="match status" value="1"/>
</dbReference>
<keyword evidence="6 8" id="KW-0326">Glycosidase</keyword>
<dbReference type="PROSITE" id="PS51910">
    <property type="entry name" value="GH18_2"/>
    <property type="match status" value="1"/>
</dbReference>
<dbReference type="Pfam" id="PF00704">
    <property type="entry name" value="Glyco_hydro_18"/>
    <property type="match status" value="1"/>
</dbReference>
<feature type="compositionally biased region" description="Pro residues" evidence="9">
    <location>
        <begin position="415"/>
        <end position="426"/>
    </location>
</feature>
<dbReference type="GO" id="GO:0008843">
    <property type="term" value="F:endochitinase activity"/>
    <property type="evidence" value="ECO:0007669"/>
    <property type="project" value="UniProtKB-EC"/>
</dbReference>
<dbReference type="OrthoDB" id="6020543at2759"/>
<evidence type="ECO:0000256" key="2">
    <source>
        <dbReference type="ARBA" id="ARBA00012729"/>
    </source>
</evidence>
<organism evidence="12 13">
    <name type="scientific">Mortierella alpina</name>
    <name type="common">Oleaginous fungus</name>
    <name type="synonym">Mortierella renispora</name>
    <dbReference type="NCBI Taxonomy" id="64518"/>
    <lineage>
        <taxon>Eukaryota</taxon>
        <taxon>Fungi</taxon>
        <taxon>Fungi incertae sedis</taxon>
        <taxon>Mucoromycota</taxon>
        <taxon>Mortierellomycotina</taxon>
        <taxon>Mortierellomycetes</taxon>
        <taxon>Mortierellales</taxon>
        <taxon>Mortierellaceae</taxon>
        <taxon>Mortierella</taxon>
    </lineage>
</organism>
<reference evidence="12" key="1">
    <citation type="journal article" date="2020" name="Fungal Divers.">
        <title>Resolving the Mortierellaceae phylogeny through synthesis of multi-gene phylogenetics and phylogenomics.</title>
        <authorList>
            <person name="Vandepol N."/>
            <person name="Liber J."/>
            <person name="Desiro A."/>
            <person name="Na H."/>
            <person name="Kennedy M."/>
            <person name="Barry K."/>
            <person name="Grigoriev I.V."/>
            <person name="Miller A.N."/>
            <person name="O'Donnell K."/>
            <person name="Stajich J.E."/>
            <person name="Bonito G."/>
        </authorList>
    </citation>
    <scope>NUCLEOTIDE SEQUENCE</scope>
    <source>
        <strain evidence="12">CK1249</strain>
    </source>
</reference>
<feature type="region of interest" description="Disordered" evidence="9">
    <location>
        <begin position="345"/>
        <end position="367"/>
    </location>
</feature>
<feature type="chain" id="PRO_5040126026" description="chitinase" evidence="10">
    <location>
        <begin position="26"/>
        <end position="762"/>
    </location>
</feature>
<feature type="domain" description="GH18" evidence="11">
    <location>
        <begin position="32"/>
        <end position="345"/>
    </location>
</feature>
<accession>A0A9P6IYP7</accession>
<gene>
    <name evidence="12" type="primary">CHT1_1</name>
    <name evidence="12" type="ORF">BGZ70_000203</name>
</gene>
<dbReference type="EMBL" id="JAAAHY010001034">
    <property type="protein sequence ID" value="KAF9953545.1"/>
    <property type="molecule type" value="Genomic_DNA"/>
</dbReference>
<evidence type="ECO:0000256" key="8">
    <source>
        <dbReference type="RuleBase" id="RU000489"/>
    </source>
</evidence>
<evidence type="ECO:0000313" key="12">
    <source>
        <dbReference type="EMBL" id="KAF9953545.1"/>
    </source>
</evidence>
<dbReference type="PROSITE" id="PS01095">
    <property type="entry name" value="GH18_1"/>
    <property type="match status" value="1"/>
</dbReference>
<evidence type="ECO:0000259" key="11">
    <source>
        <dbReference type="PROSITE" id="PS51910"/>
    </source>
</evidence>
<dbReference type="SUPFAM" id="SSF51445">
    <property type="entry name" value="(Trans)glycosidases"/>
    <property type="match status" value="1"/>
</dbReference>
<evidence type="ECO:0000256" key="6">
    <source>
        <dbReference type="ARBA" id="ARBA00023295"/>
    </source>
</evidence>
<dbReference type="InterPro" id="IPR045321">
    <property type="entry name" value="Cts1-like"/>
</dbReference>
<dbReference type="CDD" id="cd02877">
    <property type="entry name" value="GH18_hevamine_XipI_class_III"/>
    <property type="match status" value="1"/>
</dbReference>
<dbReference type="InterPro" id="IPR001223">
    <property type="entry name" value="Glyco_hydro18_cat"/>
</dbReference>
<dbReference type="InterPro" id="IPR001579">
    <property type="entry name" value="Glyco_hydro_18_chit_AS"/>
</dbReference>
<evidence type="ECO:0000256" key="7">
    <source>
        <dbReference type="ARBA" id="ARBA00023326"/>
    </source>
</evidence>
<dbReference type="PANTHER" id="PTHR45708:SF49">
    <property type="entry name" value="ENDOCHITINASE"/>
    <property type="match status" value="1"/>
</dbReference>
<name>A0A9P6IYP7_MORAP</name>
<evidence type="ECO:0000256" key="10">
    <source>
        <dbReference type="SAM" id="SignalP"/>
    </source>
</evidence>
<feature type="signal peptide" evidence="10">
    <location>
        <begin position="1"/>
        <end position="25"/>
    </location>
</feature>
<keyword evidence="10" id="KW-0732">Signal</keyword>
<keyword evidence="7" id="KW-0624">Polysaccharide degradation</keyword>
<comment type="caution">
    <text evidence="12">The sequence shown here is derived from an EMBL/GenBank/DDBJ whole genome shotgun (WGS) entry which is preliminary data.</text>
</comment>
<dbReference type="GO" id="GO:0005576">
    <property type="term" value="C:extracellular region"/>
    <property type="evidence" value="ECO:0007669"/>
    <property type="project" value="TreeGrafter"/>
</dbReference>
<protein>
    <recommendedName>
        <fullName evidence="2">chitinase</fullName>
        <ecNumber evidence="2">3.2.1.14</ecNumber>
    </recommendedName>
</protein>
<dbReference type="AlphaFoldDB" id="A0A9P6IYP7"/>
<evidence type="ECO:0000256" key="9">
    <source>
        <dbReference type="SAM" id="MobiDB-lite"/>
    </source>
</evidence>
<dbReference type="InterPro" id="IPR017853">
    <property type="entry name" value="GH"/>
</dbReference>
<feature type="compositionally biased region" description="Low complexity" evidence="9">
    <location>
        <begin position="384"/>
        <end position="414"/>
    </location>
</feature>
<dbReference type="Proteomes" id="UP000738359">
    <property type="component" value="Unassembled WGS sequence"/>
</dbReference>
<evidence type="ECO:0000256" key="1">
    <source>
        <dbReference type="ARBA" id="ARBA00000822"/>
    </source>
</evidence>
<comment type="catalytic activity">
    <reaction evidence="1">
        <text>Random endo-hydrolysis of N-acetyl-beta-D-glucosaminide (1-&gt;4)-beta-linkages in chitin and chitodextrins.</text>
        <dbReference type="EC" id="3.2.1.14"/>
    </reaction>
</comment>
<evidence type="ECO:0000256" key="5">
    <source>
        <dbReference type="ARBA" id="ARBA00023277"/>
    </source>
</evidence>
<evidence type="ECO:0000256" key="4">
    <source>
        <dbReference type="ARBA" id="ARBA00023024"/>
    </source>
</evidence>
<feature type="compositionally biased region" description="Low complexity" evidence="9">
    <location>
        <begin position="353"/>
        <end position="367"/>
    </location>
</feature>
<keyword evidence="13" id="KW-1185">Reference proteome</keyword>
<dbReference type="EC" id="3.2.1.14" evidence="2"/>
<evidence type="ECO:0000313" key="13">
    <source>
        <dbReference type="Proteomes" id="UP000738359"/>
    </source>
</evidence>
<sequence length="762" mass="82027">MVRPVPGFKLCLSALLSALILSASAFNIHSDDNLVNYWGQKYGPSPRVSYGASGGDMRLWQKPLADYCQTSDGEDVIVLAFLHVFNSAQRALPRMDLSNQCNPSSVFPGTSLLHCPQTGAGVKLCQSKGKAVILSLGGAAGAYGFSNDAEGKDFAHMIWNLFLGGASTTRPLDDAVLDGVDLDIEGGSTVGYKAFVDELRSLYVTDPKKQYYISAAPQCPYPDAYLGATLQSAWVDMVFVQYYNNYCGTQGFGSSSFNFEQWDTWAKTVSLNKAVKIYLGVPASRTAANGGYVAPERLREIMDAVRCKYSSFGGVMMWDVSQAYSNLDSSGTQYSIQASRHLKRSRDEVCNESPAASSVPSSLASPSTLPIASPVVVFSAAPSVTSSSSSSTSAPSSSSSSSASSSSSSSSAPAISPPASSPPPSSSAPASASSSTGLVSQIPAVQAYSPETPPPPPQNPQRVSQPNSPSESLQQQDGKSKCRVLGETCTMPVSDVKCDGHYRVFCLYGKWYFQSCAPGTYCTGDGQCVASDGITVKNCAELEQDGKTTWEMKRQMHDTIERMWSAFDNVMHTTWSSYLGMDSSDQTTTENKHTGSSLDAHQHAFEVPSSLETKGGISDDPELFLIDFVELDPNKEFVGFQLGPQEQNATTWRTQVRIRTNGAPISSMWRVSFYVKPGEFVRSTTKGVFHQQGLRVTVTSDPKQEAEQNMVVRFVVDGVRAMSIENVDSPEASAPQTVFEASSLPDPAFASFETARLHDQTL</sequence>
<keyword evidence="5" id="KW-0119">Carbohydrate metabolism</keyword>
<feature type="compositionally biased region" description="Low complexity" evidence="9">
    <location>
        <begin position="460"/>
        <end position="470"/>
    </location>
</feature>
<feature type="region of interest" description="Disordered" evidence="9">
    <location>
        <begin position="384"/>
        <end position="479"/>
    </location>
</feature>
<keyword evidence="4" id="KW-0146">Chitin degradation</keyword>